<dbReference type="InterPro" id="IPR046362">
    <property type="entry name" value="Zw10/DSL1_C_sf"/>
</dbReference>
<comment type="caution">
    <text evidence="3">The sequence shown here is derived from an EMBL/GenBank/DDBJ whole genome shotgun (WGS) entry which is preliminary data.</text>
</comment>
<dbReference type="EMBL" id="MU128929">
    <property type="protein sequence ID" value="KAF9517835.1"/>
    <property type="molecule type" value="Genomic_DNA"/>
</dbReference>
<name>A0A9P6B5C5_9AGAM</name>
<reference evidence="3" key="1">
    <citation type="journal article" date="2020" name="Nat. Commun.">
        <title>Large-scale genome sequencing of mycorrhizal fungi provides insights into the early evolution of symbiotic traits.</title>
        <authorList>
            <person name="Miyauchi S."/>
            <person name="Kiss E."/>
            <person name="Kuo A."/>
            <person name="Drula E."/>
            <person name="Kohler A."/>
            <person name="Sanchez-Garcia M."/>
            <person name="Morin E."/>
            <person name="Andreopoulos B."/>
            <person name="Barry K.W."/>
            <person name="Bonito G."/>
            <person name="Buee M."/>
            <person name="Carver A."/>
            <person name="Chen C."/>
            <person name="Cichocki N."/>
            <person name="Clum A."/>
            <person name="Culley D."/>
            <person name="Crous P.W."/>
            <person name="Fauchery L."/>
            <person name="Girlanda M."/>
            <person name="Hayes R.D."/>
            <person name="Keri Z."/>
            <person name="LaButti K."/>
            <person name="Lipzen A."/>
            <person name="Lombard V."/>
            <person name="Magnuson J."/>
            <person name="Maillard F."/>
            <person name="Murat C."/>
            <person name="Nolan M."/>
            <person name="Ohm R.A."/>
            <person name="Pangilinan J."/>
            <person name="Pereira M.F."/>
            <person name="Perotto S."/>
            <person name="Peter M."/>
            <person name="Pfister S."/>
            <person name="Riley R."/>
            <person name="Sitrit Y."/>
            <person name="Stielow J.B."/>
            <person name="Szollosi G."/>
            <person name="Zifcakova L."/>
            <person name="Stursova M."/>
            <person name="Spatafora J.W."/>
            <person name="Tedersoo L."/>
            <person name="Vaario L.M."/>
            <person name="Yamada A."/>
            <person name="Yan M."/>
            <person name="Wang P."/>
            <person name="Xu J."/>
            <person name="Bruns T."/>
            <person name="Baldrian P."/>
            <person name="Vilgalys R."/>
            <person name="Dunand C."/>
            <person name="Henrissat B."/>
            <person name="Grigoriev I.V."/>
            <person name="Hibbett D."/>
            <person name="Nagy L.G."/>
            <person name="Martin F.M."/>
        </authorList>
    </citation>
    <scope>NUCLEOTIDE SEQUENCE</scope>
    <source>
        <strain evidence="3">UP504</strain>
    </source>
</reference>
<dbReference type="GO" id="GO:0006888">
    <property type="term" value="P:endoplasmic reticulum to Golgi vesicle-mediated transport"/>
    <property type="evidence" value="ECO:0007669"/>
    <property type="project" value="TreeGrafter"/>
</dbReference>
<dbReference type="OrthoDB" id="534815at2759"/>
<protein>
    <recommendedName>
        <fullName evidence="2">ZW10 C-terminal helical domain-containing protein</fullName>
    </recommendedName>
</protein>
<feature type="compositionally biased region" description="Low complexity" evidence="1">
    <location>
        <begin position="547"/>
        <end position="556"/>
    </location>
</feature>
<feature type="region of interest" description="Disordered" evidence="1">
    <location>
        <begin position="417"/>
        <end position="516"/>
    </location>
</feature>
<feature type="compositionally biased region" description="Acidic residues" evidence="1">
    <location>
        <begin position="454"/>
        <end position="469"/>
    </location>
</feature>
<evidence type="ECO:0000313" key="4">
    <source>
        <dbReference type="Proteomes" id="UP000886523"/>
    </source>
</evidence>
<dbReference type="Proteomes" id="UP000886523">
    <property type="component" value="Unassembled WGS sequence"/>
</dbReference>
<feature type="domain" description="ZW10 C-terminal helical" evidence="2">
    <location>
        <begin position="741"/>
        <end position="884"/>
    </location>
</feature>
<dbReference type="GO" id="GO:0005737">
    <property type="term" value="C:cytoplasm"/>
    <property type="evidence" value="ECO:0007669"/>
    <property type="project" value="GOC"/>
</dbReference>
<feature type="compositionally biased region" description="Low complexity" evidence="1">
    <location>
        <begin position="427"/>
        <end position="439"/>
    </location>
</feature>
<feature type="region of interest" description="Disordered" evidence="1">
    <location>
        <begin position="547"/>
        <end position="575"/>
    </location>
</feature>
<dbReference type="InterPro" id="IPR055148">
    <property type="entry name" value="ZW10_C_2"/>
</dbReference>
<organism evidence="3 4">
    <name type="scientific">Hydnum rufescens UP504</name>
    <dbReference type="NCBI Taxonomy" id="1448309"/>
    <lineage>
        <taxon>Eukaryota</taxon>
        <taxon>Fungi</taxon>
        <taxon>Dikarya</taxon>
        <taxon>Basidiomycota</taxon>
        <taxon>Agaricomycotina</taxon>
        <taxon>Agaricomycetes</taxon>
        <taxon>Cantharellales</taxon>
        <taxon>Hydnaceae</taxon>
        <taxon>Hydnum</taxon>
    </lineage>
</organism>
<dbReference type="PANTHER" id="PTHR12205:SF0">
    <property type="entry name" value="CENTROMERE_KINETOCHORE PROTEIN ZW10 HOMOLOG"/>
    <property type="match status" value="1"/>
</dbReference>
<dbReference type="GO" id="GO:0007094">
    <property type="term" value="P:mitotic spindle assembly checkpoint signaling"/>
    <property type="evidence" value="ECO:0007669"/>
    <property type="project" value="TreeGrafter"/>
</dbReference>
<dbReference type="PANTHER" id="PTHR12205">
    <property type="entry name" value="CENTROMERE/KINETOCHORE PROTEIN ZW10"/>
    <property type="match status" value="1"/>
</dbReference>
<dbReference type="GO" id="GO:1990423">
    <property type="term" value="C:RZZ complex"/>
    <property type="evidence" value="ECO:0007669"/>
    <property type="project" value="TreeGrafter"/>
</dbReference>
<keyword evidence="4" id="KW-1185">Reference proteome</keyword>
<feature type="compositionally biased region" description="Pro residues" evidence="1">
    <location>
        <begin position="502"/>
        <end position="512"/>
    </location>
</feature>
<evidence type="ECO:0000313" key="3">
    <source>
        <dbReference type="EMBL" id="KAF9517835.1"/>
    </source>
</evidence>
<gene>
    <name evidence="3" type="ORF">BS47DRAFT_1380225</name>
</gene>
<evidence type="ECO:0000259" key="2">
    <source>
        <dbReference type="Pfam" id="PF22766"/>
    </source>
</evidence>
<dbReference type="AlphaFoldDB" id="A0A9P6B5C5"/>
<evidence type="ECO:0000256" key="1">
    <source>
        <dbReference type="SAM" id="MobiDB-lite"/>
    </source>
</evidence>
<dbReference type="Gene3D" id="1.10.357.150">
    <property type="match status" value="1"/>
</dbReference>
<accession>A0A9P6B5C5</accession>
<sequence>MAFPVPEHLPRHAYSTREHSFNSSSAYPNAILHKISQVSWDTLNSRLSSSWVDELSNEINDAKTAIRDLVNKNLPDFERQLQSSGSIQDRVRSLSKEADHLASYLHNPQTGLLPTLTKRYGEHAALAQDAEDADILYMTVSYALRCRDELNALTALVADAKLAESVTLSYTLGKLLQDAPSPLPKSKIFSEFKHKYRVLADTAQEQLGEAYSRSVHVERVADIDQMTVTSPVPILRSSRKISLLEIFKSLAEDALIQCLKTLQKSILTRFVDPILSENSTATVEGSCLSISPHPASNPINSLSVVMGFLQQHIFTFLPPAHLAKTVAAFYQPLTNSLLEFFRKTIPDSLSALPTYLQLAKEAVEFERSLIHSGISAGPYHVIAEWIDSIQSHYEKHRRENILEAARRILSDERKLAGARVDKEESMVEISVEEGSVSSVPAHNHPIKNGSGEDLSVEDVPPDDPWDTGDDVPAHDPWDTSDDTQEHDPWDDGWDEPFTSDPAPEPTALPPEVSPTIPKSAKRLEKFSAKSRPSGGLLDAQPTLLSSAASSRLPSESVPASLTKATTPRPPPIIVPPERKIRETYLVSECAKSILQLAQDTIAERRELLHSGVFGEKSPLNPSSAASMPILVSSIPSIFDLFRALYAVSHANKMALSPALRIRLSNDCNYLSSEAEKLSKAVDDLATVTKLVESRERLDSLAERCFDDCLEEQKSEIFDILRRGEGFTALSDDSRYAVCQNAVENSMRKTTSIGQDWKVTLAQTSYLEAMGFIVEETLSFILNDILSLPDIPELDSHRLNQLCLKLEPLKEFFITSPGTESTVGAYVRSWFKFAYMAELLEASLADITYLFERGALIDFEVDELVRLIQGLFAETPLRAKTIGKISMGHPRADTTP</sequence>
<proteinExistence type="predicted"/>
<dbReference type="Pfam" id="PF22766">
    <property type="entry name" value="ZW10_C2"/>
    <property type="match status" value="1"/>
</dbReference>
<feature type="compositionally biased region" description="Basic and acidic residues" evidence="1">
    <location>
        <begin position="471"/>
        <end position="489"/>
    </location>
</feature>